<evidence type="ECO:0000313" key="3">
    <source>
        <dbReference type="Proteomes" id="UP000178583"/>
    </source>
</evidence>
<comment type="caution">
    <text evidence="2">The sequence shown here is derived from an EMBL/GenBank/DDBJ whole genome shotgun (WGS) entry which is preliminary data.</text>
</comment>
<dbReference type="Proteomes" id="UP000178583">
    <property type="component" value="Unassembled WGS sequence"/>
</dbReference>
<organism evidence="2 3">
    <name type="scientific">Candidatus Berkelbacteria bacterium RIFOXYA2_FULL_43_10</name>
    <dbReference type="NCBI Taxonomy" id="1797472"/>
    <lineage>
        <taxon>Bacteria</taxon>
        <taxon>Candidatus Berkelbacteria</taxon>
    </lineage>
</organism>
<keyword evidence="1" id="KW-0812">Transmembrane</keyword>
<dbReference type="AlphaFoldDB" id="A0A1F5ECI9"/>
<proteinExistence type="predicted"/>
<gene>
    <name evidence="2" type="ORF">A2215_02395</name>
</gene>
<name>A0A1F5ECI9_9BACT</name>
<accession>A0A1F5ECI9</accession>
<protein>
    <submittedName>
        <fullName evidence="2">Uncharacterized protein</fullName>
    </submittedName>
</protein>
<sequence>MSETASQYKVFDNCDKISIATLFYTSFSMRQAILSFLLVFLLGTNQYAQAMSSANYEIPSDVIGSAGAPSSSATYDLNDTLGEMATGPSSSATYDLKAGFWQTAEGYVIAINCDALLNMEAIQGVGLSDPDMSSNYATCNIFTDDNSGYNLYWKASSATMASGGDTIVAYTPAVSETPETWSVAGSASEWGGHLGSASDTVDTSFWGNADSYAAGKWLNIPIANFNIATRLSKTTAAGDDEIIYFGAEVGASKVQPSGTYSVTVTITSVAR</sequence>
<reference evidence="2 3" key="1">
    <citation type="journal article" date="2016" name="Nat. Commun.">
        <title>Thousands of microbial genomes shed light on interconnected biogeochemical processes in an aquifer system.</title>
        <authorList>
            <person name="Anantharaman K."/>
            <person name="Brown C.T."/>
            <person name="Hug L.A."/>
            <person name="Sharon I."/>
            <person name="Castelle C.J."/>
            <person name="Probst A.J."/>
            <person name="Thomas B.C."/>
            <person name="Singh A."/>
            <person name="Wilkins M.J."/>
            <person name="Karaoz U."/>
            <person name="Brodie E.L."/>
            <person name="Williams K.H."/>
            <person name="Hubbard S.S."/>
            <person name="Banfield J.F."/>
        </authorList>
    </citation>
    <scope>NUCLEOTIDE SEQUENCE [LARGE SCALE GENOMIC DNA]</scope>
</reference>
<keyword evidence="1" id="KW-1133">Transmembrane helix</keyword>
<evidence type="ECO:0000313" key="2">
    <source>
        <dbReference type="EMBL" id="OGD65157.1"/>
    </source>
</evidence>
<evidence type="ECO:0000256" key="1">
    <source>
        <dbReference type="SAM" id="Phobius"/>
    </source>
</evidence>
<dbReference type="EMBL" id="MEZY01000015">
    <property type="protein sequence ID" value="OGD65157.1"/>
    <property type="molecule type" value="Genomic_DNA"/>
</dbReference>
<feature type="transmembrane region" description="Helical" evidence="1">
    <location>
        <begin position="21"/>
        <end position="43"/>
    </location>
</feature>
<keyword evidence="1" id="KW-0472">Membrane</keyword>